<dbReference type="PIRSF" id="PIRSF012608">
    <property type="entry name" value="UCP012608"/>
    <property type="match status" value="1"/>
</dbReference>
<gene>
    <name evidence="1" type="ORF">CP97_11230</name>
</gene>
<reference evidence="2" key="2">
    <citation type="submission" date="2015-04" db="EMBL/GenBank/DDBJ databases">
        <title>The complete genome sequence of Erythrobacter sp. s21-N3.</title>
        <authorList>
            <person name="Zhuang L."/>
            <person name="Liu Y."/>
            <person name="Shao Z."/>
        </authorList>
    </citation>
    <scope>NUCLEOTIDE SEQUENCE [LARGE SCALE GENOMIC DNA]</scope>
    <source>
        <strain evidence="2">s21-N3</strain>
    </source>
</reference>
<reference evidence="1 2" key="1">
    <citation type="journal article" date="2015" name="Int. J. Syst. Evol. Microbiol.">
        <title>Erythrobacter atlanticus sp. nov., a bacterium from ocean sediment able to degrade polycyclic aromatic hydrocarbons.</title>
        <authorList>
            <person name="Zhuang L."/>
            <person name="Liu Y."/>
            <person name="Wang L."/>
            <person name="Wang W."/>
            <person name="Shao Z."/>
        </authorList>
    </citation>
    <scope>NUCLEOTIDE SEQUENCE [LARGE SCALE GENOMIC DNA]</scope>
    <source>
        <strain evidence="2">s21-N3</strain>
    </source>
</reference>
<organism evidence="1 2">
    <name type="scientific">Aurantiacibacter atlanticus</name>
    <dbReference type="NCBI Taxonomy" id="1648404"/>
    <lineage>
        <taxon>Bacteria</taxon>
        <taxon>Pseudomonadati</taxon>
        <taxon>Pseudomonadota</taxon>
        <taxon>Alphaproteobacteria</taxon>
        <taxon>Sphingomonadales</taxon>
        <taxon>Erythrobacteraceae</taxon>
        <taxon>Aurantiacibacter</taxon>
    </lineage>
</organism>
<dbReference type="EMBL" id="CP011310">
    <property type="protein sequence ID" value="AKQ42477.1"/>
    <property type="molecule type" value="Genomic_DNA"/>
</dbReference>
<protein>
    <recommendedName>
        <fullName evidence="3">DUF2332 domain-containing protein</fullName>
    </recommendedName>
</protein>
<dbReference type="Proteomes" id="UP000059113">
    <property type="component" value="Chromosome"/>
</dbReference>
<proteinExistence type="predicted"/>
<sequence length="356" mass="39054">MSEEPAINKVRSVAEAIIWQADHAEKAGAPNTARLVRALLAVAQTDTAIGRRIANWQGLTLEHAMPLRIAGGFHWLYLTGDEPRLGEIYQGLITDQGRVDALATETARTFDHVLLPWFDSPPQTNEAGRSASIMAALLWLSDKVQPAFELNEIGASAGINTMMGRFRFDLGGVKVGPGLSSILIEPEWRGDPPPANSAEVVEAKGCDIMPVDLMDEAAALRLKAYIWPEATARMARMDAAIAMAGRAPPELVRQDAAQFVTERLAEPQPDGVTRVLFHTIMWQYLPEATRNVITQAMKAAGALATADKPLAWISLETNRETFRHECRVRYWPGGDREVHLGNAQPHGAWVEWIGAD</sequence>
<dbReference type="KEGG" id="ery:CP97_11230"/>
<dbReference type="RefSeq" id="WP_048886011.1">
    <property type="nucleotide sequence ID" value="NZ_CP011310.1"/>
</dbReference>
<evidence type="ECO:0000313" key="1">
    <source>
        <dbReference type="EMBL" id="AKQ42477.1"/>
    </source>
</evidence>
<dbReference type="STRING" id="1648404.CP97_11230"/>
<evidence type="ECO:0000313" key="2">
    <source>
        <dbReference type="Proteomes" id="UP000059113"/>
    </source>
</evidence>
<dbReference type="PATRIC" id="fig|1648404.4.peg.2338"/>
<evidence type="ECO:0008006" key="3">
    <source>
        <dbReference type="Google" id="ProtNLM"/>
    </source>
</evidence>
<name>A0A0H4VCR7_9SPHN</name>
<dbReference type="AlphaFoldDB" id="A0A0H4VCR7"/>
<dbReference type="OrthoDB" id="7666987at2"/>
<dbReference type="Pfam" id="PF10094">
    <property type="entry name" value="DUF2332"/>
    <property type="match status" value="1"/>
</dbReference>
<dbReference type="InterPro" id="IPR011200">
    <property type="entry name" value="UCP012608"/>
</dbReference>
<keyword evidence="2" id="KW-1185">Reference proteome</keyword>
<accession>A0A0H4VCR7</accession>